<comment type="function">
    <text evidence="6">DNA polymerase II participates in chromosomal DNA replication.</text>
</comment>
<evidence type="ECO:0000256" key="3">
    <source>
        <dbReference type="ARBA" id="ARBA00022705"/>
    </source>
</evidence>
<dbReference type="STRING" id="429701.A0A2G9GVA6"/>
<dbReference type="InterPro" id="IPR029703">
    <property type="entry name" value="POL2"/>
</dbReference>
<proteinExistence type="inferred from homology"/>
<comment type="cofactor">
    <cofactor evidence="6">
        <name>[4Fe-4S] cluster</name>
        <dbReference type="ChEBI" id="CHEBI:49883"/>
    </cofactor>
</comment>
<comment type="caution">
    <text evidence="9">The sequence shown here is derived from an EMBL/GenBank/DDBJ whole genome shotgun (WGS) entry which is preliminary data.</text>
</comment>
<dbReference type="Pfam" id="PF22912">
    <property type="entry name" value="zf-DPOE"/>
    <property type="match status" value="1"/>
</dbReference>
<dbReference type="GO" id="GO:0008310">
    <property type="term" value="F:single-stranded DNA 3'-5' DNA exonuclease activity"/>
    <property type="evidence" value="ECO:0007669"/>
    <property type="project" value="TreeGrafter"/>
</dbReference>
<keyword evidence="6" id="KW-0004">4Fe-4S</keyword>
<sequence length="1077" mass="122240">MDDMFSPYQRDDALKLSGDRHASDHTTDGHNVADMEDFGNIGKNPAVRNKPIVQSYGINNNDQHQVKTSNLVESTEQNDMDGRGHKQSIHTVQKVYEESIDKSVDYQGWLELRKRKWKEAREKRKRQRLDNSRTPHLINGTEVARGVLNYKPVQGRVGVSSYFQRHDLAITRCHWQIIQLVPSAQYGQFFAWVVVEGTMLKIPIIVPRVFYLNSKAPVTEEFPGRRVNKILPHGHQSYNLIEVVIDEDQFRAESKKLAAHLADPEVEGIYETKIPLEFNAILQIGCVCKVDKSIKKRNLQEGWNLSELHMKTTTECPYLEHSISFFYLYHSISDGRAIYVAYFPGSSQISVVVVSPFPNKELSSQMLERQFREACQASSFQPPMPYEGITFKVDYVGNVKDAQTNLQRMITGYRHRHHGPIIGVVECPNVQLLKSGIRALEDFPCVRMPSNVHHSQYQAIGWQVLAAKNGIQRCVVSSQWLNERIALSRYAHVPLGNFEVDYLIHTADIFFSRALHDQQQVLWISNNGIPDLGGTNEEVPCFIDEATQPTLTYPGAYRKVAVELKIHHLAVSALLKSNQVNEMEGGALFGLDQELNPASYNSDKQYSFDVTTSCTPAFRVLKQLIQRCLADVITSGNVFADTILQHLYRWICSPKSKLHDPALHRMLHKVMQKIFALLIAELRKLGATIVFASFGKVIIDTGKSDISAAKAYCESVLKTLHTRDLFDLIELEPFQFWHSLLFMDQYNYGGIQGRLGDGAAEEYSKASTGIMQDGAEVDIVSSWTIAENLPKAMQDHFILIVSEFLYFPWKYAQEEAAKRASAMDDMCTPSITASTAEILGLRTTEFLKKKIGSDFTDKLLKIVCDPSLHMKGRHKSLGDHNATGSLQALNNIHRGDSPLDFIKYVCGVLALDQTVQHEVLIMRRNLLKLVRIREFAPEAEFHRLSMSLVLPNVICSYCCDCRDLDLGRDKALTGGQEWRCAVPQCGQPYDREVMENALLQIVRQRERLYHLQDLVCLKCNQIKAAHLSEHCTCAGSFVCKEDSSEEFCSKMQIFLNVAVDQKFQLLQECASWILQLR</sequence>
<dbReference type="GO" id="GO:0008270">
    <property type="term" value="F:zinc ion binding"/>
    <property type="evidence" value="ECO:0007669"/>
    <property type="project" value="UniProtKB-KW"/>
</dbReference>
<keyword evidence="4 6" id="KW-0239">DNA-directed DNA polymerase</keyword>
<evidence type="ECO:0000256" key="6">
    <source>
        <dbReference type="RuleBase" id="RU365029"/>
    </source>
</evidence>
<evidence type="ECO:0000256" key="5">
    <source>
        <dbReference type="ARBA" id="ARBA00023125"/>
    </source>
</evidence>
<comment type="similarity">
    <text evidence="6">Belongs to the DNA polymerase type-B family.</text>
</comment>
<keyword evidence="5 6" id="KW-0238">DNA-binding</keyword>
<evidence type="ECO:0000256" key="7">
    <source>
        <dbReference type="SAM" id="MobiDB-lite"/>
    </source>
</evidence>
<comment type="catalytic activity">
    <reaction evidence="6">
        <text>DNA(n) + a 2'-deoxyribonucleoside 5'-triphosphate = DNA(n+1) + diphosphate</text>
        <dbReference type="Rhea" id="RHEA:22508"/>
        <dbReference type="Rhea" id="RHEA-COMP:17339"/>
        <dbReference type="Rhea" id="RHEA-COMP:17340"/>
        <dbReference type="ChEBI" id="CHEBI:33019"/>
        <dbReference type="ChEBI" id="CHEBI:61560"/>
        <dbReference type="ChEBI" id="CHEBI:173112"/>
        <dbReference type="EC" id="2.7.7.7"/>
    </reaction>
</comment>
<keyword evidence="6" id="KW-0408">Iron</keyword>
<dbReference type="PANTHER" id="PTHR10670:SF0">
    <property type="entry name" value="DNA POLYMERASE EPSILON CATALYTIC SUBUNIT A"/>
    <property type="match status" value="1"/>
</dbReference>
<dbReference type="GO" id="GO:0045004">
    <property type="term" value="P:DNA replication proofreading"/>
    <property type="evidence" value="ECO:0007669"/>
    <property type="project" value="TreeGrafter"/>
</dbReference>
<dbReference type="GO" id="GO:0006287">
    <property type="term" value="P:base-excision repair, gap-filling"/>
    <property type="evidence" value="ECO:0007669"/>
    <property type="project" value="TreeGrafter"/>
</dbReference>
<dbReference type="GO" id="GO:0006297">
    <property type="term" value="P:nucleotide-excision repair, DNA gap filling"/>
    <property type="evidence" value="ECO:0007669"/>
    <property type="project" value="TreeGrafter"/>
</dbReference>
<keyword evidence="1 6" id="KW-0808">Transferase</keyword>
<gene>
    <name evidence="9" type="ORF">CDL12_18202</name>
</gene>
<evidence type="ECO:0000313" key="9">
    <source>
        <dbReference type="EMBL" id="PIN09217.1"/>
    </source>
</evidence>
<keyword evidence="6" id="KW-0539">Nucleus</keyword>
<reference evidence="10" key="1">
    <citation type="journal article" date="2018" name="Gigascience">
        <title>Genome assembly of the Pink Ipe (Handroanthus impetiginosus, Bignoniaceae), a highly valued, ecologically keystone Neotropical timber forest tree.</title>
        <authorList>
            <person name="Silva-Junior O.B."/>
            <person name="Grattapaglia D."/>
            <person name="Novaes E."/>
            <person name="Collevatti R.G."/>
        </authorList>
    </citation>
    <scope>NUCLEOTIDE SEQUENCE [LARGE SCALE GENOMIC DNA]</scope>
    <source>
        <strain evidence="10">cv. UFG-1</strain>
    </source>
</reference>
<evidence type="ECO:0000313" key="10">
    <source>
        <dbReference type="Proteomes" id="UP000231279"/>
    </source>
</evidence>
<keyword evidence="6" id="KW-0479">Metal-binding</keyword>
<evidence type="ECO:0000256" key="2">
    <source>
        <dbReference type="ARBA" id="ARBA00022695"/>
    </source>
</evidence>
<dbReference type="EC" id="2.7.7.7" evidence="6"/>
<dbReference type="AlphaFoldDB" id="A0A2G9GVA6"/>
<dbReference type="GO" id="GO:0051539">
    <property type="term" value="F:4 iron, 4 sulfur cluster binding"/>
    <property type="evidence" value="ECO:0007669"/>
    <property type="project" value="UniProtKB-KW"/>
</dbReference>
<evidence type="ECO:0000259" key="8">
    <source>
        <dbReference type="SMART" id="SM01159"/>
    </source>
</evidence>
<keyword evidence="6" id="KW-0411">Iron-sulfur</keyword>
<dbReference type="SMART" id="SM01159">
    <property type="entry name" value="DUF1744"/>
    <property type="match status" value="1"/>
</dbReference>
<dbReference type="InterPro" id="IPR013697">
    <property type="entry name" value="DNA_pol_e_suA_C"/>
</dbReference>
<evidence type="ECO:0000256" key="4">
    <source>
        <dbReference type="ARBA" id="ARBA00022932"/>
    </source>
</evidence>
<dbReference type="GO" id="GO:0003887">
    <property type="term" value="F:DNA-directed DNA polymerase activity"/>
    <property type="evidence" value="ECO:0007669"/>
    <property type="project" value="UniProtKB-KW"/>
</dbReference>
<feature type="region of interest" description="Disordered" evidence="7">
    <location>
        <begin position="15"/>
        <end position="43"/>
    </location>
</feature>
<dbReference type="GO" id="GO:0008622">
    <property type="term" value="C:epsilon DNA polymerase complex"/>
    <property type="evidence" value="ECO:0007669"/>
    <property type="project" value="InterPro"/>
</dbReference>
<dbReference type="Proteomes" id="UP000231279">
    <property type="component" value="Unassembled WGS sequence"/>
</dbReference>
<keyword evidence="6" id="KW-0862">Zinc</keyword>
<accession>A0A2G9GVA6</accession>
<dbReference type="OrthoDB" id="10060449at2759"/>
<dbReference type="EMBL" id="NKXS01003580">
    <property type="protein sequence ID" value="PIN09217.1"/>
    <property type="molecule type" value="Genomic_DNA"/>
</dbReference>
<keyword evidence="3 6" id="KW-0235">DNA replication</keyword>
<evidence type="ECO:0000256" key="1">
    <source>
        <dbReference type="ARBA" id="ARBA00022679"/>
    </source>
</evidence>
<dbReference type="InterPro" id="IPR054475">
    <property type="entry name" value="Znf-DPOE"/>
</dbReference>
<keyword evidence="6" id="KW-0863">Zinc-finger</keyword>
<dbReference type="Pfam" id="PF08490">
    <property type="entry name" value="DUF1744"/>
    <property type="match status" value="1"/>
</dbReference>
<feature type="compositionally biased region" description="Basic and acidic residues" evidence="7">
    <location>
        <begin position="15"/>
        <end position="33"/>
    </location>
</feature>
<keyword evidence="10" id="KW-1185">Reference proteome</keyword>
<feature type="domain" description="DNA polymerase epsilon catalytic subunit A C-terminal" evidence="8">
    <location>
        <begin position="366"/>
        <end position="751"/>
    </location>
</feature>
<keyword evidence="2 6" id="KW-0548">Nucleotidyltransferase</keyword>
<dbReference type="PANTHER" id="PTHR10670">
    <property type="entry name" value="DNA POLYMERASE EPSILON CATALYTIC SUBUNIT A"/>
    <property type="match status" value="1"/>
</dbReference>
<comment type="subcellular location">
    <subcellularLocation>
        <location evidence="6">Nucleus</location>
    </subcellularLocation>
</comment>
<dbReference type="GO" id="GO:0000278">
    <property type="term" value="P:mitotic cell cycle"/>
    <property type="evidence" value="ECO:0007669"/>
    <property type="project" value="TreeGrafter"/>
</dbReference>
<dbReference type="Pfam" id="PF23250">
    <property type="entry name" value="zf_DPOE_2"/>
    <property type="match status" value="1"/>
</dbReference>
<organism evidence="9 10">
    <name type="scientific">Handroanthus impetiginosus</name>
    <dbReference type="NCBI Taxonomy" id="429701"/>
    <lineage>
        <taxon>Eukaryota</taxon>
        <taxon>Viridiplantae</taxon>
        <taxon>Streptophyta</taxon>
        <taxon>Embryophyta</taxon>
        <taxon>Tracheophyta</taxon>
        <taxon>Spermatophyta</taxon>
        <taxon>Magnoliopsida</taxon>
        <taxon>eudicotyledons</taxon>
        <taxon>Gunneridae</taxon>
        <taxon>Pentapetalae</taxon>
        <taxon>asterids</taxon>
        <taxon>lamiids</taxon>
        <taxon>Lamiales</taxon>
        <taxon>Bignoniaceae</taxon>
        <taxon>Crescentiina</taxon>
        <taxon>Tabebuia alliance</taxon>
        <taxon>Handroanthus</taxon>
    </lineage>
</organism>
<dbReference type="GO" id="GO:0003677">
    <property type="term" value="F:DNA binding"/>
    <property type="evidence" value="ECO:0007669"/>
    <property type="project" value="UniProtKB-KW"/>
</dbReference>
<dbReference type="GO" id="GO:0006272">
    <property type="term" value="P:leading strand elongation"/>
    <property type="evidence" value="ECO:0007669"/>
    <property type="project" value="TreeGrafter"/>
</dbReference>
<name>A0A2G9GVA6_9LAMI</name>
<protein>
    <recommendedName>
        <fullName evidence="6">DNA polymerase epsilon catalytic subunit</fullName>
        <ecNumber evidence="6">2.7.7.7</ecNumber>
    </recommendedName>
</protein>